<dbReference type="SMART" id="SM00248">
    <property type="entry name" value="ANK"/>
    <property type="match status" value="7"/>
</dbReference>
<feature type="region of interest" description="Disordered" evidence="4">
    <location>
        <begin position="1"/>
        <end position="50"/>
    </location>
</feature>
<feature type="compositionally biased region" description="Polar residues" evidence="4">
    <location>
        <begin position="436"/>
        <end position="445"/>
    </location>
</feature>
<keyword evidence="2 3" id="KW-0040">ANK repeat</keyword>
<feature type="repeat" description="ANK" evidence="3">
    <location>
        <begin position="106"/>
        <end position="138"/>
    </location>
</feature>
<evidence type="ECO:0000256" key="2">
    <source>
        <dbReference type="ARBA" id="ARBA00023043"/>
    </source>
</evidence>
<feature type="repeat" description="ANK" evidence="3">
    <location>
        <begin position="273"/>
        <end position="305"/>
    </location>
</feature>
<name>A0A835WRP0_9CHLO</name>
<evidence type="ECO:0000256" key="3">
    <source>
        <dbReference type="PROSITE-ProRule" id="PRU00023"/>
    </source>
</evidence>
<evidence type="ECO:0000313" key="5">
    <source>
        <dbReference type="EMBL" id="KAG2452893.1"/>
    </source>
</evidence>
<proteinExistence type="predicted"/>
<dbReference type="Gene3D" id="1.25.40.20">
    <property type="entry name" value="Ankyrin repeat-containing domain"/>
    <property type="match status" value="4"/>
</dbReference>
<evidence type="ECO:0000256" key="4">
    <source>
        <dbReference type="SAM" id="MobiDB-lite"/>
    </source>
</evidence>
<sequence>MESESKADTESDTESDKHTESDSQSDSETETPETETETETETPGLTPVCREGDLDKVSRLLAAGADPSAKGLDGITPLHCAAAKGKTEVVKVLLAAGADVEAQVKDGSTPLHFAAYRGKAGVVVVLLSAGANGEAQNKSGSTALHMACVAESEAVIEALLAAGVTPDPRNLLGWAPRHLAPCNLGVYYRLRAAEKAAADKEAAEAPGLTPLHEACKEGDAGEVSRLLAAGADPSARALWDGFTPLHCAAVSGHPEVVSLLLNAGADVEARTKDGGTPIHYASCLGNTKALKVLLIAGANGEAPSNSGMTPLHCASMFANKMAVFALLRAGRVTPDPVNRLGWTPLDWAGHANVVPALESAVLKAAKNDVKPPEQHGHRILRMTSLRDTDWRCIIPTAASARPSRAAGAGARAGAGVRAGARARAGAVEAGASAGRHSSNGTATQPSTVSSKEAVTAAAAAAGVTTSVSASMQPALLTAAVNQPDAVPPLPQTCPASVKAALDTGGPESPDVGPVAAAAVEVPGCAAASAAVANAASSAPASGLSLLHGSSSELNGRRGGGGSSGAACPAVVGSGPAAAPDLDLLRAVKTEPGRGGGPAAGEVRYIALAARPFDAAELAVLKEKYMEDRIVEKDMSRQTRHGTIRPNTRVARVRPVAESAYPQLWPHLQQLRRQAEAVAAEAGAGGENGGDDESNTAPPSLAAASKLLFALRALQEHERVPGVEAAPRDAVLARVLPGYGVEVSAAAQAADGGAGQVVGVDVVDLTADEIDIEEYLLNIPVVAPEA</sequence>
<reference evidence="5" key="1">
    <citation type="journal article" date="2020" name="bioRxiv">
        <title>Comparative genomics of Chlamydomonas.</title>
        <authorList>
            <person name="Craig R.J."/>
            <person name="Hasan A.R."/>
            <person name="Ness R.W."/>
            <person name="Keightley P.D."/>
        </authorList>
    </citation>
    <scope>NUCLEOTIDE SEQUENCE</scope>
    <source>
        <strain evidence="5">CCAP 11/173</strain>
    </source>
</reference>
<dbReference type="PANTHER" id="PTHR24171">
    <property type="entry name" value="ANKYRIN REPEAT DOMAIN-CONTAINING PROTEIN 39-RELATED"/>
    <property type="match status" value="1"/>
</dbReference>
<dbReference type="PRINTS" id="PR01415">
    <property type="entry name" value="ANKYRIN"/>
</dbReference>
<dbReference type="InterPro" id="IPR036770">
    <property type="entry name" value="Ankyrin_rpt-contain_sf"/>
</dbReference>
<feature type="compositionally biased region" description="Basic and acidic residues" evidence="4">
    <location>
        <begin position="1"/>
        <end position="21"/>
    </location>
</feature>
<feature type="repeat" description="ANK" evidence="3">
    <location>
        <begin position="73"/>
        <end position="105"/>
    </location>
</feature>
<protein>
    <submittedName>
        <fullName evidence="5">Uncharacterized protein</fullName>
    </submittedName>
</protein>
<gene>
    <name evidence="5" type="ORF">HYH02_002237</name>
</gene>
<evidence type="ECO:0000313" key="6">
    <source>
        <dbReference type="Proteomes" id="UP000613740"/>
    </source>
</evidence>
<dbReference type="PROSITE" id="PS50088">
    <property type="entry name" value="ANK_REPEAT"/>
    <property type="match status" value="6"/>
</dbReference>
<feature type="compositionally biased region" description="Acidic residues" evidence="4">
    <location>
        <begin position="23"/>
        <end position="40"/>
    </location>
</feature>
<dbReference type="Proteomes" id="UP000613740">
    <property type="component" value="Unassembled WGS sequence"/>
</dbReference>
<dbReference type="Pfam" id="PF00023">
    <property type="entry name" value="Ank"/>
    <property type="match status" value="1"/>
</dbReference>
<feature type="repeat" description="ANK" evidence="3">
    <location>
        <begin position="240"/>
        <end position="272"/>
    </location>
</feature>
<accession>A0A835WRP0</accession>
<feature type="region of interest" description="Disordered" evidence="4">
    <location>
        <begin position="427"/>
        <end position="448"/>
    </location>
</feature>
<keyword evidence="1" id="KW-0677">Repeat</keyword>
<feature type="repeat" description="ANK" evidence="3">
    <location>
        <begin position="206"/>
        <end position="238"/>
    </location>
</feature>
<keyword evidence="6" id="KW-1185">Reference proteome</keyword>
<dbReference type="PANTHER" id="PTHR24171:SF9">
    <property type="entry name" value="ANKYRIN REPEAT DOMAIN-CONTAINING PROTEIN 39"/>
    <property type="match status" value="1"/>
</dbReference>
<dbReference type="Pfam" id="PF12796">
    <property type="entry name" value="Ank_2"/>
    <property type="match status" value="2"/>
</dbReference>
<dbReference type="SUPFAM" id="SSF48403">
    <property type="entry name" value="Ankyrin repeat"/>
    <property type="match status" value="1"/>
</dbReference>
<dbReference type="InterPro" id="IPR002110">
    <property type="entry name" value="Ankyrin_rpt"/>
</dbReference>
<comment type="caution">
    <text evidence="5">The sequence shown here is derived from an EMBL/GenBank/DDBJ whole genome shotgun (WGS) entry which is preliminary data.</text>
</comment>
<feature type="repeat" description="ANK" evidence="3">
    <location>
        <begin position="139"/>
        <end position="171"/>
    </location>
</feature>
<feature type="region of interest" description="Disordered" evidence="4">
    <location>
        <begin position="675"/>
        <end position="698"/>
    </location>
</feature>
<organism evidence="5 6">
    <name type="scientific">Chlamydomonas schloesseri</name>
    <dbReference type="NCBI Taxonomy" id="2026947"/>
    <lineage>
        <taxon>Eukaryota</taxon>
        <taxon>Viridiplantae</taxon>
        <taxon>Chlorophyta</taxon>
        <taxon>core chlorophytes</taxon>
        <taxon>Chlorophyceae</taxon>
        <taxon>CS clade</taxon>
        <taxon>Chlamydomonadales</taxon>
        <taxon>Chlamydomonadaceae</taxon>
        <taxon>Chlamydomonas</taxon>
    </lineage>
</organism>
<dbReference type="EMBL" id="JAEHOD010000004">
    <property type="protein sequence ID" value="KAG2452893.1"/>
    <property type="molecule type" value="Genomic_DNA"/>
</dbReference>
<dbReference type="PROSITE" id="PS50297">
    <property type="entry name" value="ANK_REP_REGION"/>
    <property type="match status" value="6"/>
</dbReference>
<evidence type="ECO:0000256" key="1">
    <source>
        <dbReference type="ARBA" id="ARBA00022737"/>
    </source>
</evidence>
<dbReference type="OrthoDB" id="545369at2759"/>
<dbReference type="AlphaFoldDB" id="A0A835WRP0"/>